<evidence type="ECO:0000256" key="8">
    <source>
        <dbReference type="ARBA" id="ARBA00023180"/>
    </source>
</evidence>
<proteinExistence type="inferred from homology"/>
<evidence type="ECO:0000256" key="1">
    <source>
        <dbReference type="ARBA" id="ARBA00004609"/>
    </source>
</evidence>
<sequence length="336" mass="35428">MVAKFLLFFLLYCTTALAQGPAAAPAPAGPTNVTKILEKAGQFTVFIRLLKATQEDVTLNSQLNNTNNGITMFAPSDSAFQSLKTGTLNSINDQEKAELVQFHVIPTYLSSSQFQTVSNPVTTQAGSGDRFQLNVTTTGNAVNISTGLTNTSVSGTVYTDGQLAIYQVDKVLLPIDIFTPKPPPPAPAPEIPKKKKAKSAESPIVPKDISGAFQTVSNPVNRAGSGGRVALNITTYPNSVNITTGLTNTSISGTVYTDNQLAIYRVDKVLLPMDIFTPKPPAPAPGPAPEKKPKKEAPVADTPVVSTTVNTSGAVSCAHYHVVLLAVVIFAAIFSL</sequence>
<keyword evidence="8" id="KW-0325">Glycoprotein</keyword>
<name>A0A6A6LGK9_HEVBR</name>
<evidence type="ECO:0000313" key="14">
    <source>
        <dbReference type="Proteomes" id="UP000467840"/>
    </source>
</evidence>
<comment type="caution">
    <text evidence="13">The sequence shown here is derived from an EMBL/GenBank/DDBJ whole genome shotgun (WGS) entry which is preliminary data.</text>
</comment>
<organism evidence="13 14">
    <name type="scientific">Hevea brasiliensis</name>
    <name type="common">Para rubber tree</name>
    <name type="synonym">Siphonia brasiliensis</name>
    <dbReference type="NCBI Taxonomy" id="3981"/>
    <lineage>
        <taxon>Eukaryota</taxon>
        <taxon>Viridiplantae</taxon>
        <taxon>Streptophyta</taxon>
        <taxon>Embryophyta</taxon>
        <taxon>Tracheophyta</taxon>
        <taxon>Spermatophyta</taxon>
        <taxon>Magnoliopsida</taxon>
        <taxon>eudicotyledons</taxon>
        <taxon>Gunneridae</taxon>
        <taxon>Pentapetalae</taxon>
        <taxon>rosids</taxon>
        <taxon>fabids</taxon>
        <taxon>Malpighiales</taxon>
        <taxon>Euphorbiaceae</taxon>
        <taxon>Crotonoideae</taxon>
        <taxon>Micrandreae</taxon>
        <taxon>Hevea</taxon>
    </lineage>
</organism>
<keyword evidence="3" id="KW-1003">Cell membrane</keyword>
<dbReference type="InterPro" id="IPR045003">
    <property type="entry name" value="FLA_A"/>
</dbReference>
<dbReference type="Gene3D" id="2.30.180.10">
    <property type="entry name" value="FAS1 domain"/>
    <property type="match status" value="1"/>
</dbReference>
<gene>
    <name evidence="13" type="ORF">GH714_014157</name>
</gene>
<dbReference type="AlphaFoldDB" id="A0A6A6LGK9"/>
<keyword evidence="14" id="KW-1185">Reference proteome</keyword>
<dbReference type="FunFam" id="2.30.180.10:FF:000006">
    <property type="entry name" value="Fasciclin-like arabinogalactan protein 11"/>
    <property type="match status" value="1"/>
</dbReference>
<evidence type="ECO:0000256" key="4">
    <source>
        <dbReference type="ARBA" id="ARBA00022622"/>
    </source>
</evidence>
<evidence type="ECO:0000256" key="9">
    <source>
        <dbReference type="ARBA" id="ARBA00024686"/>
    </source>
</evidence>
<evidence type="ECO:0000256" key="2">
    <source>
        <dbReference type="ARBA" id="ARBA00007843"/>
    </source>
</evidence>
<evidence type="ECO:0000256" key="10">
    <source>
        <dbReference type="SAM" id="MobiDB-lite"/>
    </source>
</evidence>
<evidence type="ECO:0000256" key="7">
    <source>
        <dbReference type="ARBA" id="ARBA00023136"/>
    </source>
</evidence>
<evidence type="ECO:0000256" key="3">
    <source>
        <dbReference type="ARBA" id="ARBA00022475"/>
    </source>
</evidence>
<keyword evidence="5 11" id="KW-0732">Signal</keyword>
<dbReference type="GO" id="GO:0005886">
    <property type="term" value="C:plasma membrane"/>
    <property type="evidence" value="ECO:0007669"/>
    <property type="project" value="UniProtKB-SubCell"/>
</dbReference>
<evidence type="ECO:0000259" key="12">
    <source>
        <dbReference type="PROSITE" id="PS50213"/>
    </source>
</evidence>
<dbReference type="PANTHER" id="PTHR32077">
    <property type="entry name" value="FASCICLIN-LIKE ARABINOGALACTAN PROTEIN"/>
    <property type="match status" value="1"/>
</dbReference>
<evidence type="ECO:0000256" key="5">
    <source>
        <dbReference type="ARBA" id="ARBA00022729"/>
    </source>
</evidence>
<reference evidence="13 14" key="1">
    <citation type="journal article" date="2020" name="Mol. Plant">
        <title>The Chromosome-Based Rubber Tree Genome Provides New Insights into Spurge Genome Evolution and Rubber Biosynthesis.</title>
        <authorList>
            <person name="Liu J."/>
            <person name="Shi C."/>
            <person name="Shi C.C."/>
            <person name="Li W."/>
            <person name="Zhang Q.J."/>
            <person name="Zhang Y."/>
            <person name="Li K."/>
            <person name="Lu H.F."/>
            <person name="Shi C."/>
            <person name="Zhu S.T."/>
            <person name="Xiao Z.Y."/>
            <person name="Nan H."/>
            <person name="Yue Y."/>
            <person name="Zhu X.G."/>
            <person name="Wu Y."/>
            <person name="Hong X.N."/>
            <person name="Fan G.Y."/>
            <person name="Tong Y."/>
            <person name="Zhang D."/>
            <person name="Mao C.L."/>
            <person name="Liu Y.L."/>
            <person name="Hao S.J."/>
            <person name="Liu W.Q."/>
            <person name="Lv M.Q."/>
            <person name="Zhang H.B."/>
            <person name="Liu Y."/>
            <person name="Hu-Tang G.R."/>
            <person name="Wang J.P."/>
            <person name="Wang J.H."/>
            <person name="Sun Y.H."/>
            <person name="Ni S.B."/>
            <person name="Chen W.B."/>
            <person name="Zhang X.C."/>
            <person name="Jiao Y.N."/>
            <person name="Eichler E.E."/>
            <person name="Li G.H."/>
            <person name="Liu X."/>
            <person name="Gao L.Z."/>
        </authorList>
    </citation>
    <scope>NUCLEOTIDE SEQUENCE [LARGE SCALE GENOMIC DNA]</scope>
    <source>
        <strain evidence="14">cv. GT1</strain>
        <tissue evidence="13">Leaf</tissue>
    </source>
</reference>
<feature type="domain" description="FAS1" evidence="12">
    <location>
        <begin position="30"/>
        <end position="172"/>
    </location>
</feature>
<dbReference type="Proteomes" id="UP000467840">
    <property type="component" value="Chromosome 4"/>
</dbReference>
<keyword evidence="6" id="KW-0654">Proteoglycan</keyword>
<dbReference type="EMBL" id="JAAGAX010000010">
    <property type="protein sequence ID" value="KAF2300581.1"/>
    <property type="molecule type" value="Genomic_DNA"/>
</dbReference>
<feature type="region of interest" description="Disordered" evidence="10">
    <location>
        <begin position="181"/>
        <end position="200"/>
    </location>
</feature>
<comment type="similarity">
    <text evidence="2">Belongs to the fasciclin-like AGP family.</text>
</comment>
<dbReference type="PROSITE" id="PS50213">
    <property type="entry name" value="FAS1"/>
    <property type="match status" value="1"/>
</dbReference>
<dbReference type="InterPro" id="IPR000782">
    <property type="entry name" value="FAS1_domain"/>
</dbReference>
<comment type="subcellular location">
    <subcellularLocation>
        <location evidence="1">Cell membrane</location>
        <topology evidence="1">Lipid-anchor</topology>
        <topology evidence="1">GPI-anchor</topology>
    </subcellularLocation>
</comment>
<dbReference type="Pfam" id="PF02469">
    <property type="entry name" value="Fasciclin"/>
    <property type="match status" value="1"/>
</dbReference>
<feature type="compositionally biased region" description="Pro residues" evidence="10">
    <location>
        <begin position="181"/>
        <end position="190"/>
    </location>
</feature>
<comment type="function">
    <text evidence="9">May be a cell surface adhesion protein.</text>
</comment>
<evidence type="ECO:0000313" key="13">
    <source>
        <dbReference type="EMBL" id="KAF2300581.1"/>
    </source>
</evidence>
<feature type="chain" id="PRO_5025623078" description="FAS1 domain-containing protein" evidence="11">
    <location>
        <begin position="19"/>
        <end position="336"/>
    </location>
</feature>
<keyword evidence="4" id="KW-0336">GPI-anchor</keyword>
<accession>A0A6A6LGK9</accession>
<protein>
    <recommendedName>
        <fullName evidence="12">FAS1 domain-containing protein</fullName>
    </recommendedName>
</protein>
<keyword evidence="7" id="KW-0472">Membrane</keyword>
<evidence type="ECO:0000256" key="6">
    <source>
        <dbReference type="ARBA" id="ARBA00022974"/>
    </source>
</evidence>
<feature type="region of interest" description="Disordered" evidence="10">
    <location>
        <begin position="280"/>
        <end position="300"/>
    </location>
</feature>
<dbReference type="GO" id="GO:0098552">
    <property type="term" value="C:side of membrane"/>
    <property type="evidence" value="ECO:0007669"/>
    <property type="project" value="UniProtKB-KW"/>
</dbReference>
<dbReference type="InterPro" id="IPR036378">
    <property type="entry name" value="FAS1_dom_sf"/>
</dbReference>
<feature type="compositionally biased region" description="Basic and acidic residues" evidence="10">
    <location>
        <begin position="289"/>
        <end position="298"/>
    </location>
</feature>
<dbReference type="SMART" id="SM00554">
    <property type="entry name" value="FAS1"/>
    <property type="match status" value="1"/>
</dbReference>
<dbReference type="PANTHER" id="PTHR32077:SF85">
    <property type="entry name" value="FAS1 DOMAIN-CONTAINING PROTEIN"/>
    <property type="match status" value="1"/>
</dbReference>
<feature type="signal peptide" evidence="11">
    <location>
        <begin position="1"/>
        <end position="18"/>
    </location>
</feature>
<keyword evidence="4" id="KW-0449">Lipoprotein</keyword>
<evidence type="ECO:0000256" key="11">
    <source>
        <dbReference type="SAM" id="SignalP"/>
    </source>
</evidence>
<dbReference type="SUPFAM" id="SSF82153">
    <property type="entry name" value="FAS1 domain"/>
    <property type="match status" value="1"/>
</dbReference>
<dbReference type="GO" id="GO:0009834">
    <property type="term" value="P:plant-type secondary cell wall biogenesis"/>
    <property type="evidence" value="ECO:0007669"/>
    <property type="project" value="UniProtKB-ARBA"/>
</dbReference>